<keyword evidence="2" id="KW-1185">Reference proteome</keyword>
<reference evidence="1 2" key="1">
    <citation type="submission" date="2021-06" db="EMBL/GenBank/DDBJ databases">
        <title>Caerostris extrusa draft genome.</title>
        <authorList>
            <person name="Kono N."/>
            <person name="Arakawa K."/>
        </authorList>
    </citation>
    <scope>NUCLEOTIDE SEQUENCE [LARGE SCALE GENOMIC DNA]</scope>
</reference>
<evidence type="ECO:0000313" key="1">
    <source>
        <dbReference type="EMBL" id="GIY65028.1"/>
    </source>
</evidence>
<dbReference type="EMBL" id="BPLR01013950">
    <property type="protein sequence ID" value="GIY65028.1"/>
    <property type="molecule type" value="Genomic_DNA"/>
</dbReference>
<protein>
    <submittedName>
        <fullName evidence="1">Uncharacterized protein</fullName>
    </submittedName>
</protein>
<dbReference type="Proteomes" id="UP001054945">
    <property type="component" value="Unassembled WGS sequence"/>
</dbReference>
<dbReference type="AlphaFoldDB" id="A0AAV4V5K8"/>
<name>A0AAV4V5K8_CAEEX</name>
<organism evidence="1 2">
    <name type="scientific">Caerostris extrusa</name>
    <name type="common">Bark spider</name>
    <name type="synonym">Caerostris bankana</name>
    <dbReference type="NCBI Taxonomy" id="172846"/>
    <lineage>
        <taxon>Eukaryota</taxon>
        <taxon>Metazoa</taxon>
        <taxon>Ecdysozoa</taxon>
        <taxon>Arthropoda</taxon>
        <taxon>Chelicerata</taxon>
        <taxon>Arachnida</taxon>
        <taxon>Araneae</taxon>
        <taxon>Araneomorphae</taxon>
        <taxon>Entelegynae</taxon>
        <taxon>Araneoidea</taxon>
        <taxon>Araneidae</taxon>
        <taxon>Caerostris</taxon>
    </lineage>
</organism>
<sequence>MATKLETCFSDVTPFTSGKLGNATPSLTAERDIPIPQPLFKVSIIKTCAFADIKFCCITTILRAASENSGPRDSDAATKFCSTCGTYMDKMHNILLAKLVHNGLFRVDEGKRFFRWKIILPSITLLSLPLEN</sequence>
<accession>A0AAV4V5K8</accession>
<proteinExistence type="predicted"/>
<evidence type="ECO:0000313" key="2">
    <source>
        <dbReference type="Proteomes" id="UP001054945"/>
    </source>
</evidence>
<gene>
    <name evidence="1" type="ORF">CEXT_521381</name>
</gene>
<comment type="caution">
    <text evidence="1">The sequence shown here is derived from an EMBL/GenBank/DDBJ whole genome shotgun (WGS) entry which is preliminary data.</text>
</comment>